<dbReference type="EMBL" id="HBEG01034554">
    <property type="protein sequence ID" value="CAD8372923.1"/>
    <property type="molecule type" value="Transcribed_RNA"/>
</dbReference>
<dbReference type="SUPFAM" id="SSF57850">
    <property type="entry name" value="RING/U-box"/>
    <property type="match status" value="1"/>
</dbReference>
<protein>
    <recommendedName>
        <fullName evidence="7">RING-type domain-containing protein</fullName>
    </recommendedName>
</protein>
<evidence type="ECO:0000259" key="7">
    <source>
        <dbReference type="PROSITE" id="PS50089"/>
    </source>
</evidence>
<evidence type="ECO:0000256" key="6">
    <source>
        <dbReference type="SAM" id="Phobius"/>
    </source>
</evidence>
<reference evidence="8" key="1">
    <citation type="submission" date="2021-01" db="EMBL/GenBank/DDBJ databases">
        <authorList>
            <person name="Corre E."/>
            <person name="Pelletier E."/>
            <person name="Niang G."/>
            <person name="Scheremetjew M."/>
            <person name="Finn R."/>
            <person name="Kale V."/>
            <person name="Holt S."/>
            <person name="Cochrane G."/>
            <person name="Meng A."/>
            <person name="Brown T."/>
            <person name="Cohen L."/>
        </authorList>
    </citation>
    <scope>NUCLEOTIDE SEQUENCE</scope>
    <source>
        <strain evidence="8">Pbaha01</strain>
    </source>
</reference>
<dbReference type="GO" id="GO:0008270">
    <property type="term" value="F:zinc ion binding"/>
    <property type="evidence" value="ECO:0007669"/>
    <property type="project" value="UniProtKB-KW"/>
</dbReference>
<evidence type="ECO:0000256" key="4">
    <source>
        <dbReference type="PROSITE-ProRule" id="PRU00175"/>
    </source>
</evidence>
<dbReference type="GO" id="GO:0016567">
    <property type="term" value="P:protein ubiquitination"/>
    <property type="evidence" value="ECO:0007669"/>
    <property type="project" value="TreeGrafter"/>
</dbReference>
<dbReference type="PANTHER" id="PTHR45969:SF69">
    <property type="entry name" value="FINGER DOMAIN PROTEIN, PUTATIVE (AFU_ORTHOLOGUE AFUA_3G12190)-RELATED"/>
    <property type="match status" value="1"/>
</dbReference>
<keyword evidence="6" id="KW-1133">Transmembrane helix</keyword>
<dbReference type="InterPro" id="IPR013083">
    <property type="entry name" value="Znf_RING/FYVE/PHD"/>
</dbReference>
<keyword evidence="6" id="KW-0812">Transmembrane</keyword>
<dbReference type="AlphaFoldDB" id="A0A7S0ASQ1"/>
<evidence type="ECO:0000256" key="3">
    <source>
        <dbReference type="ARBA" id="ARBA00022833"/>
    </source>
</evidence>
<organism evidence="8">
    <name type="scientific">Pyrodinium bahamense</name>
    <dbReference type="NCBI Taxonomy" id="73915"/>
    <lineage>
        <taxon>Eukaryota</taxon>
        <taxon>Sar</taxon>
        <taxon>Alveolata</taxon>
        <taxon>Dinophyceae</taxon>
        <taxon>Gonyaulacales</taxon>
        <taxon>Pyrocystaceae</taxon>
        <taxon>Pyrodinium</taxon>
    </lineage>
</organism>
<feature type="transmembrane region" description="Helical" evidence="6">
    <location>
        <begin position="87"/>
        <end position="114"/>
    </location>
</feature>
<accession>A0A7S0ASQ1</accession>
<dbReference type="Gene3D" id="3.30.40.10">
    <property type="entry name" value="Zinc/RING finger domain, C3HC4 (zinc finger)"/>
    <property type="match status" value="1"/>
</dbReference>
<keyword evidence="1" id="KW-0479">Metal-binding</keyword>
<evidence type="ECO:0000256" key="1">
    <source>
        <dbReference type="ARBA" id="ARBA00022723"/>
    </source>
</evidence>
<feature type="transmembrane region" description="Helical" evidence="6">
    <location>
        <begin position="193"/>
        <end position="212"/>
    </location>
</feature>
<dbReference type="Pfam" id="PF13639">
    <property type="entry name" value="zf-RING_2"/>
    <property type="match status" value="1"/>
</dbReference>
<keyword evidence="6" id="KW-0472">Membrane</keyword>
<feature type="transmembrane region" description="Helical" evidence="6">
    <location>
        <begin position="224"/>
        <end position="257"/>
    </location>
</feature>
<dbReference type="InterPro" id="IPR001841">
    <property type="entry name" value="Znf_RING"/>
</dbReference>
<evidence type="ECO:0000256" key="2">
    <source>
        <dbReference type="ARBA" id="ARBA00022771"/>
    </source>
</evidence>
<dbReference type="PROSITE" id="PS50089">
    <property type="entry name" value="ZF_RING_2"/>
    <property type="match status" value="1"/>
</dbReference>
<evidence type="ECO:0000256" key="5">
    <source>
        <dbReference type="SAM" id="MobiDB-lite"/>
    </source>
</evidence>
<sequence>MVATPEPVLVGASSAASSSSPTLIASTPMGEPSTMSRSLSRVGGLTTHAQPAQGQSRQVLVQRGFSTAQADAFMVRRHQEETIANMFVRWLACFACVVCLLYIVCLGILAWLVAEWCNFAGSQWFWQWGDPDAFQPGCNVPVKEWVIVLFCFSILSIIKSTFLGKKLLSCLCCWNMEGMPTEPPPLRVKMFELLYPLVFVVWDILGVHWVSYADQTCVEHHRSFLSAILGFCCVHIALAIVIYINVIGFATCLRFLLRSGVIKSPMAAPKGSLERSTQPIQASDPGLAAHPACPICLEDFNDKLPIVQTRSCKHAFHTQCLQEWLDVNRNCPLCRHDLAMQEA</sequence>
<feature type="transmembrane region" description="Helical" evidence="6">
    <location>
        <begin position="145"/>
        <end position="162"/>
    </location>
</feature>
<proteinExistence type="predicted"/>
<evidence type="ECO:0000313" key="8">
    <source>
        <dbReference type="EMBL" id="CAD8372923.1"/>
    </source>
</evidence>
<feature type="domain" description="RING-type" evidence="7">
    <location>
        <begin position="293"/>
        <end position="335"/>
    </location>
</feature>
<keyword evidence="3" id="KW-0862">Zinc</keyword>
<name>A0A7S0ASQ1_9DINO</name>
<dbReference type="PANTHER" id="PTHR45969">
    <property type="entry name" value="RING ZINC FINGER PROTEIN-RELATED"/>
    <property type="match status" value="1"/>
</dbReference>
<feature type="region of interest" description="Disordered" evidence="5">
    <location>
        <begin position="12"/>
        <end position="39"/>
    </location>
</feature>
<dbReference type="SMART" id="SM00184">
    <property type="entry name" value="RING"/>
    <property type="match status" value="1"/>
</dbReference>
<keyword evidence="2 4" id="KW-0863">Zinc-finger</keyword>
<dbReference type="GO" id="GO:0061630">
    <property type="term" value="F:ubiquitin protein ligase activity"/>
    <property type="evidence" value="ECO:0007669"/>
    <property type="project" value="TreeGrafter"/>
</dbReference>
<gene>
    <name evidence="8" type="ORF">PBAH0796_LOCUS21110</name>
</gene>